<organism evidence="1 2">
    <name type="scientific">Clostridium ganghwense</name>
    <dbReference type="NCBI Taxonomy" id="312089"/>
    <lineage>
        <taxon>Bacteria</taxon>
        <taxon>Bacillati</taxon>
        <taxon>Bacillota</taxon>
        <taxon>Clostridia</taxon>
        <taxon>Eubacteriales</taxon>
        <taxon>Clostridiaceae</taxon>
        <taxon>Clostridium</taxon>
    </lineage>
</organism>
<dbReference type="PROSITE" id="PS51257">
    <property type="entry name" value="PROKAR_LIPOPROTEIN"/>
    <property type="match status" value="1"/>
</dbReference>
<evidence type="ECO:0000313" key="1">
    <source>
        <dbReference type="EMBL" id="MCY6370706.1"/>
    </source>
</evidence>
<gene>
    <name evidence="1" type="ORF">OXH55_08690</name>
</gene>
<dbReference type="RefSeq" id="WP_268049517.1">
    <property type="nucleotide sequence ID" value="NZ_JAPQES010000002.1"/>
</dbReference>
<reference evidence="1" key="1">
    <citation type="submission" date="2022-12" db="EMBL/GenBank/DDBJ databases">
        <authorList>
            <person name="Wang J."/>
        </authorList>
    </citation>
    <scope>NUCLEOTIDE SEQUENCE</scope>
    <source>
        <strain evidence="1">HY-42-06</strain>
    </source>
</reference>
<protein>
    <recommendedName>
        <fullName evidence="3">Lipoprotein</fullName>
    </recommendedName>
</protein>
<keyword evidence="2" id="KW-1185">Reference proteome</keyword>
<name>A0ABT4CR58_9CLOT</name>
<accession>A0ABT4CR58</accession>
<comment type="caution">
    <text evidence="1">The sequence shown here is derived from an EMBL/GenBank/DDBJ whole genome shotgun (WGS) entry which is preliminary data.</text>
</comment>
<dbReference type="Proteomes" id="UP001079657">
    <property type="component" value="Unassembled WGS sequence"/>
</dbReference>
<evidence type="ECO:0000313" key="2">
    <source>
        <dbReference type="Proteomes" id="UP001079657"/>
    </source>
</evidence>
<evidence type="ECO:0008006" key="3">
    <source>
        <dbReference type="Google" id="ProtNLM"/>
    </source>
</evidence>
<sequence length="167" mass="19211">MKKILLKSCIILSLIFLVFGCSEKKVEQKNNVPNSKSSITTTNESKQISQGIEYKNEKLGFSLIFPESWKGKYRVEENDMGIMVYFEPKEKIQEKGAGYLFGIINKSSKDLDEDHFDTVCDKRYFKTKDDTYVIGGPTGITFSEDNPKFPTYRKLQLQIPEVIKTIK</sequence>
<proteinExistence type="predicted"/>
<dbReference type="EMBL" id="JAPQES010000002">
    <property type="protein sequence ID" value="MCY6370706.1"/>
    <property type="molecule type" value="Genomic_DNA"/>
</dbReference>